<protein>
    <submittedName>
        <fullName evidence="2">MBL fold metallo-hydrolase</fullName>
    </submittedName>
</protein>
<dbReference type="AlphaFoldDB" id="A0A2G1QNV7"/>
<accession>A0A2G1QNV7</accession>
<dbReference type="Proteomes" id="UP000221168">
    <property type="component" value="Unassembled WGS sequence"/>
</dbReference>
<dbReference type="SMART" id="SM00849">
    <property type="entry name" value="Lactamase_B"/>
    <property type="match status" value="1"/>
</dbReference>
<dbReference type="Pfam" id="PF00753">
    <property type="entry name" value="Lactamase_B"/>
    <property type="match status" value="1"/>
</dbReference>
<dbReference type="RefSeq" id="WP_099306475.1">
    <property type="nucleotide sequence ID" value="NZ_PDVP01000005.1"/>
</dbReference>
<dbReference type="InterPro" id="IPR036866">
    <property type="entry name" value="RibonucZ/Hydroxyglut_hydro"/>
</dbReference>
<dbReference type="PANTHER" id="PTHR23131">
    <property type="entry name" value="ENDORIBONUCLEASE LACTB2"/>
    <property type="match status" value="1"/>
</dbReference>
<gene>
    <name evidence="2" type="ORF">CSC94_11475</name>
</gene>
<name>A0A2G1QNV7_9HYPH</name>
<evidence type="ECO:0000313" key="3">
    <source>
        <dbReference type="Proteomes" id="UP000221168"/>
    </source>
</evidence>
<dbReference type="CDD" id="cd16278">
    <property type="entry name" value="metallo-hydrolase-like_MBL-fold"/>
    <property type="match status" value="1"/>
</dbReference>
<dbReference type="Pfam" id="PF17778">
    <property type="entry name" value="WHD_BLACT"/>
    <property type="match status" value="1"/>
</dbReference>
<keyword evidence="2" id="KW-0378">Hydrolase</keyword>
<dbReference type="InterPro" id="IPR041516">
    <property type="entry name" value="LACTB2_WH"/>
</dbReference>
<feature type="domain" description="Metallo-beta-lactamase" evidence="1">
    <location>
        <begin position="38"/>
        <end position="214"/>
    </location>
</feature>
<keyword evidence="3" id="KW-1185">Reference proteome</keyword>
<dbReference type="InterPro" id="IPR036388">
    <property type="entry name" value="WH-like_DNA-bd_sf"/>
</dbReference>
<dbReference type="InterPro" id="IPR001279">
    <property type="entry name" value="Metallo-B-lactamas"/>
</dbReference>
<dbReference type="EMBL" id="PDVP01000005">
    <property type="protein sequence ID" value="PHP67154.1"/>
    <property type="molecule type" value="Genomic_DNA"/>
</dbReference>
<dbReference type="PANTHER" id="PTHR23131:SF0">
    <property type="entry name" value="ENDORIBONUCLEASE LACTB2"/>
    <property type="match status" value="1"/>
</dbReference>
<dbReference type="Gene3D" id="3.60.15.10">
    <property type="entry name" value="Ribonuclease Z/Hydroxyacylglutathione hydrolase-like"/>
    <property type="match status" value="1"/>
</dbReference>
<dbReference type="OrthoDB" id="9788263at2"/>
<dbReference type="Gene3D" id="1.10.10.10">
    <property type="entry name" value="Winged helix-like DNA-binding domain superfamily/Winged helix DNA-binding domain"/>
    <property type="match status" value="1"/>
</dbReference>
<evidence type="ECO:0000259" key="1">
    <source>
        <dbReference type="SMART" id="SM00849"/>
    </source>
</evidence>
<dbReference type="InterPro" id="IPR050662">
    <property type="entry name" value="Sec-metab_biosynth-thioest"/>
</dbReference>
<organism evidence="2 3">
    <name type="scientific">Zhengella mangrovi</name>
    <dbReference type="NCBI Taxonomy" id="1982044"/>
    <lineage>
        <taxon>Bacteria</taxon>
        <taxon>Pseudomonadati</taxon>
        <taxon>Pseudomonadota</taxon>
        <taxon>Alphaproteobacteria</taxon>
        <taxon>Hyphomicrobiales</taxon>
        <taxon>Notoacmeibacteraceae</taxon>
        <taxon>Zhengella</taxon>
    </lineage>
</organism>
<sequence length="301" mass="32373">MDLDLNREFDPAYGHAVPVSETVLRVTVNNPGPFTFHGTNSYIVGRDTLAVIDPGPEDEAHFRTLMAAIDGRPVSHIFVSHTHKDHSPLARRLAEATGATVAAEGPHRPARPLNIGEVNPLDASADVDFDPDIRMADGAMIDGDGWAIRAVHTPGHTANHVAFALEGTGILFSADHVMAWATTIVAPPDGAMADFMASLDVLMQRDDRVFLPGHGGRVSKPAQFLRGLRTHRRMRERAILERLRAGDRTIPTMVAAIYRDTDPRLHGAAGLSVLAHLEDLVARGAVETDGPAAIDGIFVPA</sequence>
<dbReference type="SUPFAM" id="SSF56281">
    <property type="entry name" value="Metallo-hydrolase/oxidoreductase"/>
    <property type="match status" value="1"/>
</dbReference>
<proteinExistence type="predicted"/>
<reference evidence="2 3" key="1">
    <citation type="submission" date="2017-10" db="EMBL/GenBank/DDBJ databases">
        <title>Sedimentibacterium mangrovi gen. nov., sp. nov., a novel member of family Phyllobacteriacea isolated from mangrove sediment.</title>
        <authorList>
            <person name="Liao H."/>
            <person name="Tian Y."/>
        </authorList>
    </citation>
    <scope>NUCLEOTIDE SEQUENCE [LARGE SCALE GENOMIC DNA]</scope>
    <source>
        <strain evidence="2 3">X9-2-2</strain>
    </source>
</reference>
<evidence type="ECO:0000313" key="2">
    <source>
        <dbReference type="EMBL" id="PHP67154.1"/>
    </source>
</evidence>
<comment type="caution">
    <text evidence="2">The sequence shown here is derived from an EMBL/GenBank/DDBJ whole genome shotgun (WGS) entry which is preliminary data.</text>
</comment>
<dbReference type="GO" id="GO:0016787">
    <property type="term" value="F:hydrolase activity"/>
    <property type="evidence" value="ECO:0007669"/>
    <property type="project" value="UniProtKB-KW"/>
</dbReference>